<evidence type="ECO:0000313" key="1">
    <source>
        <dbReference type="EMBL" id="AJY44662.1"/>
    </source>
</evidence>
<gene>
    <name evidence="1" type="ORF">TM49_01535</name>
</gene>
<dbReference type="RefSeq" id="WP_045679241.1">
    <property type="nucleotide sequence ID" value="NZ_CP010803.1"/>
</dbReference>
<name>A0A0D5LLL6_MAREN</name>
<dbReference type="STRING" id="1486262.TM49_01535"/>
<organism evidence="1 2">
    <name type="scientific">Martelella endophytica</name>
    <dbReference type="NCBI Taxonomy" id="1486262"/>
    <lineage>
        <taxon>Bacteria</taxon>
        <taxon>Pseudomonadati</taxon>
        <taxon>Pseudomonadota</taxon>
        <taxon>Alphaproteobacteria</taxon>
        <taxon>Hyphomicrobiales</taxon>
        <taxon>Aurantimonadaceae</taxon>
        <taxon>Martelella</taxon>
    </lineage>
</organism>
<dbReference type="AlphaFoldDB" id="A0A0D5LLL6"/>
<evidence type="ECO:0000313" key="2">
    <source>
        <dbReference type="Proteomes" id="UP000032611"/>
    </source>
</evidence>
<dbReference type="HOGENOM" id="CLU_1202924_0_0_5"/>
<reference evidence="1 2" key="1">
    <citation type="journal article" date="2015" name="Genome Announc.">
        <title>Complete genome sequence of Martelella endophytica YC6887, which has antifungal activity associated with a halophyte.</title>
        <authorList>
            <person name="Khan A."/>
            <person name="Khan H."/>
            <person name="Chung E.J."/>
            <person name="Hossain M.T."/>
            <person name="Chung Y.R."/>
        </authorList>
    </citation>
    <scope>NUCLEOTIDE SEQUENCE [LARGE SCALE GENOMIC DNA]</scope>
    <source>
        <strain evidence="1">YC6887</strain>
    </source>
</reference>
<proteinExistence type="predicted"/>
<dbReference type="EMBL" id="CP010803">
    <property type="protein sequence ID" value="AJY44662.1"/>
    <property type="molecule type" value="Genomic_DNA"/>
</dbReference>
<accession>A0A0D5LLL6</accession>
<sequence>MAAYLNLPSLAHDFLKPSRVAANVVGNVISGGANGVGESITMDLSCGGMVTYELDANASSRNMEVHNYLDWLSARLNGGFRFINVPIWTDAKGPFPVLDGKKRAIIKGIPHSDGSLFSDGSGYSQATVWGEVTENAALNAGILKMRVYGLSRPLQWSDWFSIYHADKKGWRAYRHWEVLSATDETNPVYTLALQPPLRAAVPAGTRVEFARPLCAMKFAADFNLPSETPGNYVRQVTLKFVEAF</sequence>
<keyword evidence="2" id="KW-1185">Reference proteome</keyword>
<dbReference type="KEGG" id="mey:TM49_01535"/>
<protein>
    <submittedName>
        <fullName evidence="1">Uncharacterized protein</fullName>
    </submittedName>
</protein>
<dbReference type="PATRIC" id="fig|1486262.3.peg.316"/>
<dbReference type="OrthoDB" id="7594100at2"/>
<dbReference type="Proteomes" id="UP000032611">
    <property type="component" value="Chromosome"/>
</dbReference>